<dbReference type="Proteomes" id="UP000596387">
    <property type="component" value="Chromosome"/>
</dbReference>
<accession>A0ABX7F4V1</accession>
<protein>
    <recommendedName>
        <fullName evidence="4">SH3 domain-containing protein</fullName>
    </recommendedName>
</protein>
<dbReference type="SUPFAM" id="SSF52096">
    <property type="entry name" value="ClpP/crotonase"/>
    <property type="match status" value="1"/>
</dbReference>
<sequence>MRLLSALRPAAVAPVAALIATLAAVPALADVTLSEPPGPMGCTATLSGPLTPESAQAFAAFTAEQGWQTEYYGTRRLCLDSPGGAYGAALEIARQVSGLGMGTAVGPGATCDSACALVFMAGQRQGEENLALTDRLLHPQGRLGFHAPALVAEDRAYSRAEIDAAYAVALRSLRDLLALRDALQLTFAESLLLEMLSTPPGEMRRIATVGDAARWRIPVTPAAVPDAPREALVEQACANAQSARYGEAVAAGISDALTLIDTAIETPDGGVRVTTLPAFLGEGAHACTVTLFPEPQPGGAIGEVSFGSGGFTEALATLYPFMMHPPDTALTDLPVTGPDPVATLKPVLLASDARPFAPAAGDSCWIAGPEVAVSEVSEYVNLRSGTGFGAEILREVPLSEALTLIGNPVVAGRQDERQSCAAACRSMAADPDDPGHAGAVRGCIARNAVWYRVRDAEGTEGFISRKFLRAR</sequence>
<organism evidence="2 3">
    <name type="scientific">Ponticoccus alexandrii</name>
    <dbReference type="NCBI Taxonomy" id="1943633"/>
    <lineage>
        <taxon>Bacteria</taxon>
        <taxon>Pseudomonadati</taxon>
        <taxon>Pseudomonadota</taxon>
        <taxon>Alphaproteobacteria</taxon>
        <taxon>Rhodobacterales</taxon>
        <taxon>Roseobacteraceae</taxon>
        <taxon>Ponticoccus</taxon>
    </lineage>
</organism>
<evidence type="ECO:0000313" key="3">
    <source>
        <dbReference type="Proteomes" id="UP000596387"/>
    </source>
</evidence>
<keyword evidence="1" id="KW-0732">Signal</keyword>
<dbReference type="EMBL" id="CP047166">
    <property type="protein sequence ID" value="QRF65275.1"/>
    <property type="molecule type" value="Genomic_DNA"/>
</dbReference>
<gene>
    <name evidence="2" type="ORF">GQA70_02470</name>
</gene>
<reference evidence="2 3" key="1">
    <citation type="submission" date="2019-12" db="EMBL/GenBank/DDBJ databases">
        <title>Complete Genome Sequence of a Quorum-Sensing Bacterium,Rhodobacteraceae bacterium C31, Isolated from a marine microalgae symbiotic bacteria.</title>
        <authorList>
            <person name="Zhang Y."/>
        </authorList>
    </citation>
    <scope>NUCLEOTIDE SEQUENCE [LARGE SCALE GENOMIC DNA]</scope>
    <source>
        <strain evidence="2 3">C31</strain>
    </source>
</reference>
<dbReference type="RefSeq" id="WP_023847906.1">
    <property type="nucleotide sequence ID" value="NZ_CP047166.1"/>
</dbReference>
<dbReference type="InterPro" id="IPR029045">
    <property type="entry name" value="ClpP/crotonase-like_dom_sf"/>
</dbReference>
<evidence type="ECO:0008006" key="4">
    <source>
        <dbReference type="Google" id="ProtNLM"/>
    </source>
</evidence>
<name>A0ABX7F4V1_9RHOB</name>
<feature type="signal peptide" evidence="1">
    <location>
        <begin position="1"/>
        <end position="29"/>
    </location>
</feature>
<proteinExistence type="predicted"/>
<evidence type="ECO:0000256" key="1">
    <source>
        <dbReference type="SAM" id="SignalP"/>
    </source>
</evidence>
<evidence type="ECO:0000313" key="2">
    <source>
        <dbReference type="EMBL" id="QRF65275.1"/>
    </source>
</evidence>
<feature type="chain" id="PRO_5046877434" description="SH3 domain-containing protein" evidence="1">
    <location>
        <begin position="30"/>
        <end position="471"/>
    </location>
</feature>
<keyword evidence="3" id="KW-1185">Reference proteome</keyword>